<comment type="caution">
    <text evidence="4">The sequence shown here is derived from an EMBL/GenBank/DDBJ whole genome shotgun (WGS) entry which is preliminary data.</text>
</comment>
<dbReference type="Gene3D" id="3.90.79.10">
    <property type="entry name" value="Nucleoside Triphosphate Pyrophosphohydrolase"/>
    <property type="match status" value="1"/>
</dbReference>
<sequence length="213" mass="23709">MRRQQLSADTVALAEYGPAHADRVRGMDTGARRASEWTIHGERVVDDTRRAVLSVADVELPDGVRFEQYVLRVPAAAMVVVLDDADRVLMMWRHRFIIDRWVWELPGGYLDPDEEPAACAAREVEEETGWRPRTMEPLLEFQPMVGTIDQRNVVYLSRGADHTGAAPDVNEAERLGWIPLAEVEQRIKAGEIVGSGSVTGLLAVLLARATGRI</sequence>
<evidence type="ECO:0000313" key="4">
    <source>
        <dbReference type="EMBL" id="GIG71762.1"/>
    </source>
</evidence>
<keyword evidence="2 4" id="KW-0378">Hydrolase</keyword>
<comment type="cofactor">
    <cofactor evidence="1">
        <name>Mg(2+)</name>
        <dbReference type="ChEBI" id="CHEBI:18420"/>
    </cofactor>
</comment>
<dbReference type="PROSITE" id="PS00893">
    <property type="entry name" value="NUDIX_BOX"/>
    <property type="match status" value="1"/>
</dbReference>
<dbReference type="CDD" id="cd03424">
    <property type="entry name" value="NUDIX_ADPRase_Nudt5_UGPPase_Nudt14"/>
    <property type="match status" value="1"/>
</dbReference>
<dbReference type="PANTHER" id="PTHR43046">
    <property type="entry name" value="GDP-MANNOSE MANNOSYL HYDROLASE"/>
    <property type="match status" value="1"/>
</dbReference>
<dbReference type="InterPro" id="IPR000086">
    <property type="entry name" value="NUDIX_hydrolase_dom"/>
</dbReference>
<protein>
    <submittedName>
        <fullName evidence="4">NUDIX hydrolase</fullName>
    </submittedName>
</protein>
<name>A0A8J3PJF5_9ACTN</name>
<dbReference type="AlphaFoldDB" id="A0A8J3PJF5"/>
<evidence type="ECO:0000256" key="2">
    <source>
        <dbReference type="ARBA" id="ARBA00022801"/>
    </source>
</evidence>
<evidence type="ECO:0000256" key="1">
    <source>
        <dbReference type="ARBA" id="ARBA00001946"/>
    </source>
</evidence>
<proteinExistence type="predicted"/>
<dbReference type="EMBL" id="BONU01000001">
    <property type="protein sequence ID" value="GIG71762.1"/>
    <property type="molecule type" value="Genomic_DNA"/>
</dbReference>
<reference evidence="4" key="1">
    <citation type="submission" date="2021-01" db="EMBL/GenBank/DDBJ databases">
        <title>Whole genome shotgun sequence of Planosporangium flavigriseum NBRC 105377.</title>
        <authorList>
            <person name="Komaki H."/>
            <person name="Tamura T."/>
        </authorList>
    </citation>
    <scope>NUCLEOTIDE SEQUENCE</scope>
    <source>
        <strain evidence="4">NBRC 105377</strain>
    </source>
</reference>
<keyword evidence="5" id="KW-1185">Reference proteome</keyword>
<dbReference type="Pfam" id="PF00293">
    <property type="entry name" value="NUDIX"/>
    <property type="match status" value="1"/>
</dbReference>
<evidence type="ECO:0000313" key="5">
    <source>
        <dbReference type="Proteomes" id="UP000653674"/>
    </source>
</evidence>
<gene>
    <name evidence="4" type="ORF">Pfl04_01660</name>
</gene>
<accession>A0A8J3PJF5</accession>
<organism evidence="4 5">
    <name type="scientific">Planosporangium flavigriseum</name>
    <dbReference type="NCBI Taxonomy" id="373681"/>
    <lineage>
        <taxon>Bacteria</taxon>
        <taxon>Bacillati</taxon>
        <taxon>Actinomycetota</taxon>
        <taxon>Actinomycetes</taxon>
        <taxon>Micromonosporales</taxon>
        <taxon>Micromonosporaceae</taxon>
        <taxon>Planosporangium</taxon>
    </lineage>
</organism>
<dbReference type="GO" id="GO:0016787">
    <property type="term" value="F:hydrolase activity"/>
    <property type="evidence" value="ECO:0007669"/>
    <property type="project" value="UniProtKB-KW"/>
</dbReference>
<dbReference type="SUPFAM" id="SSF55811">
    <property type="entry name" value="Nudix"/>
    <property type="match status" value="1"/>
</dbReference>
<dbReference type="InterPro" id="IPR020084">
    <property type="entry name" value="NUDIX_hydrolase_CS"/>
</dbReference>
<dbReference type="PROSITE" id="PS51462">
    <property type="entry name" value="NUDIX"/>
    <property type="match status" value="1"/>
</dbReference>
<dbReference type="Proteomes" id="UP000653674">
    <property type="component" value="Unassembled WGS sequence"/>
</dbReference>
<dbReference type="PANTHER" id="PTHR43046:SF14">
    <property type="entry name" value="MUTT_NUDIX FAMILY PROTEIN"/>
    <property type="match status" value="1"/>
</dbReference>
<dbReference type="InterPro" id="IPR015797">
    <property type="entry name" value="NUDIX_hydrolase-like_dom_sf"/>
</dbReference>
<feature type="domain" description="Nudix hydrolase" evidence="3">
    <location>
        <begin position="71"/>
        <end position="200"/>
    </location>
</feature>
<evidence type="ECO:0000259" key="3">
    <source>
        <dbReference type="PROSITE" id="PS51462"/>
    </source>
</evidence>